<dbReference type="PANTHER" id="PTHR41700">
    <property type="entry name" value="GCN5-RELATED N-ACETYLTRANSFERASE"/>
    <property type="match status" value="1"/>
</dbReference>
<sequence>MNQHAAPASEVEVRTLHSAAEMTEAAEVLAEIWSPGGTGEAPMEPGLLIAMEHAGNYVSAAFSQDQMIGATAGFFGAPDSAGRSWMMHSHIAGVLPAHQGLGAGAAMKQHQRQWCLQRGVTVMEWTFDPLITRNARFNLHTLGAQLVEYLPHFYGQMRDATNAGQGSDRALIRWQLDAPTPGAEPEPGLVLLNIDDDGVPVPAHGSTEQMLAAAADYDVVGLSVPKSIPQLRAERPEASAAWRSALREAMHPLMEAGWKVCGMTPKGMYLLQRG</sequence>
<comment type="caution">
    <text evidence="1">The sequence shown here is derived from an EMBL/GenBank/DDBJ whole genome shotgun (WGS) entry which is preliminary data.</text>
</comment>
<evidence type="ECO:0000313" key="2">
    <source>
        <dbReference type="Proteomes" id="UP000523139"/>
    </source>
</evidence>
<protein>
    <recommendedName>
        <fullName evidence="3">GNAT family N-acetyltransferase</fullName>
    </recommendedName>
</protein>
<dbReference type="Proteomes" id="UP000523139">
    <property type="component" value="Unassembled WGS sequence"/>
</dbReference>
<evidence type="ECO:0000313" key="1">
    <source>
        <dbReference type="EMBL" id="NLS10479.1"/>
    </source>
</evidence>
<name>A0A7X8YEC1_9MICC</name>
<dbReference type="RefSeq" id="WP_168887962.1">
    <property type="nucleotide sequence ID" value="NZ_JABAHY010000010.1"/>
</dbReference>
<evidence type="ECO:0008006" key="3">
    <source>
        <dbReference type="Google" id="ProtNLM"/>
    </source>
</evidence>
<dbReference type="EMBL" id="JABAHY010000010">
    <property type="protein sequence ID" value="NLS10479.1"/>
    <property type="molecule type" value="Genomic_DNA"/>
</dbReference>
<dbReference type="AlphaFoldDB" id="A0A7X8YEC1"/>
<dbReference type="SUPFAM" id="SSF55729">
    <property type="entry name" value="Acyl-CoA N-acyltransferases (Nat)"/>
    <property type="match status" value="1"/>
</dbReference>
<organism evidence="1 2">
    <name type="scientific">Nesterenkonia sedimenti</name>
    <dbReference type="NCBI Taxonomy" id="1463632"/>
    <lineage>
        <taxon>Bacteria</taxon>
        <taxon>Bacillati</taxon>
        <taxon>Actinomycetota</taxon>
        <taxon>Actinomycetes</taxon>
        <taxon>Micrococcales</taxon>
        <taxon>Micrococcaceae</taxon>
        <taxon>Nesterenkonia</taxon>
    </lineage>
</organism>
<proteinExistence type="predicted"/>
<dbReference type="PANTHER" id="PTHR41700:SF1">
    <property type="entry name" value="N-ACETYLTRANSFERASE DOMAIN-CONTAINING PROTEIN"/>
    <property type="match status" value="1"/>
</dbReference>
<accession>A0A7X8YEC1</accession>
<dbReference type="InterPro" id="IPR016181">
    <property type="entry name" value="Acyl_CoA_acyltransferase"/>
</dbReference>
<dbReference type="InterPro" id="IPR038764">
    <property type="entry name" value="GNAT_N_AcTrfase_prd"/>
</dbReference>
<reference evidence="1 2" key="1">
    <citation type="submission" date="2020-04" db="EMBL/GenBank/DDBJ databases">
        <title>Nesterenkonia sp. nov., isolated from marine sediment.</title>
        <authorList>
            <person name="Zhang G."/>
        </authorList>
    </citation>
    <scope>NUCLEOTIDE SEQUENCE [LARGE SCALE GENOMIC DNA]</scope>
    <source>
        <strain evidence="1 2">MY13</strain>
    </source>
</reference>
<dbReference type="Gene3D" id="3.40.630.30">
    <property type="match status" value="1"/>
</dbReference>
<keyword evidence="2" id="KW-1185">Reference proteome</keyword>
<gene>
    <name evidence="1" type="ORF">HGQ17_10855</name>
</gene>